<keyword evidence="1" id="KW-0812">Transmembrane</keyword>
<dbReference type="NCBIfam" id="TIGR02761">
    <property type="entry name" value="TraE_TIGR"/>
    <property type="match status" value="1"/>
</dbReference>
<dbReference type="EMBL" id="NHMP01000001">
    <property type="protein sequence ID" value="OXE51101.1"/>
    <property type="molecule type" value="Genomic_DNA"/>
</dbReference>
<sequence>MNIHEYTSELASRLAVRKFFIYAFAASLGVNLILAGGIVAMEDKSRVVVLPAEPSKSFWMDDKTVSPEYLEQMSSYLVQLALNNSPETFEHNMTQLLKYADPEKRGDIELMLLKQGRQMKSSNSSTSFIPQSVEVLPRSMKVAVSGNVRQFIGNVLTSTTQKCWTLQFRYAGTRLWVQSMHETNCKKPFENSSKKEA</sequence>
<comment type="caution">
    <text evidence="2">The sequence shown here is derived from an EMBL/GenBank/DDBJ whole genome shotgun (WGS) entry which is preliminary data.</text>
</comment>
<reference evidence="3" key="1">
    <citation type="submission" date="2017-05" db="EMBL/GenBank/DDBJ databases">
        <title>Improved OligoMM genomes.</title>
        <authorList>
            <person name="Garzetti D."/>
        </authorList>
    </citation>
    <scope>NUCLEOTIDE SEQUENCE [LARGE SCALE GENOMIC DNA]</scope>
    <source>
        <strain evidence="3">YL45</strain>
    </source>
</reference>
<proteinExistence type="predicted"/>
<accession>A0A227KRH0</accession>
<dbReference type="GeneID" id="78363307"/>
<evidence type="ECO:0000313" key="2">
    <source>
        <dbReference type="EMBL" id="OXE51101.1"/>
    </source>
</evidence>
<keyword evidence="1" id="KW-0472">Membrane</keyword>
<keyword evidence="3" id="KW-1185">Reference proteome</keyword>
<dbReference type="Proteomes" id="UP000214610">
    <property type="component" value="Unassembled WGS sequence"/>
</dbReference>
<gene>
    <name evidence="2" type="ORF">ADH67_02060</name>
</gene>
<protein>
    <submittedName>
        <fullName evidence="2">Type IV conjugative transfer system protein TraE</fullName>
    </submittedName>
</protein>
<dbReference type="RefSeq" id="WP_066591172.1">
    <property type="nucleotide sequence ID" value="NZ_CAJTBZ010000018.1"/>
</dbReference>
<keyword evidence="1" id="KW-1133">Transmembrane helix</keyword>
<feature type="transmembrane region" description="Helical" evidence="1">
    <location>
        <begin position="20"/>
        <end position="41"/>
    </location>
</feature>
<evidence type="ECO:0000256" key="1">
    <source>
        <dbReference type="SAM" id="Phobius"/>
    </source>
</evidence>
<evidence type="ECO:0000313" key="3">
    <source>
        <dbReference type="Proteomes" id="UP000214610"/>
    </source>
</evidence>
<name>A0A227KRH0_9BURK</name>
<dbReference type="InterPro" id="IPR007973">
    <property type="entry name" value="Pilus_assembly_TraE"/>
</dbReference>
<organism evidence="2 3">
    <name type="scientific">Turicimonas muris</name>
    <dbReference type="NCBI Taxonomy" id="1796652"/>
    <lineage>
        <taxon>Bacteria</taxon>
        <taxon>Pseudomonadati</taxon>
        <taxon>Pseudomonadota</taxon>
        <taxon>Betaproteobacteria</taxon>
        <taxon>Burkholderiales</taxon>
        <taxon>Sutterellaceae</taxon>
        <taxon>Turicimonas</taxon>
    </lineage>
</organism>
<dbReference type="Pfam" id="PF05309">
    <property type="entry name" value="TraE"/>
    <property type="match status" value="1"/>
</dbReference>
<dbReference type="AlphaFoldDB" id="A0A227KRH0"/>